<dbReference type="Proteomes" id="UP001496674">
    <property type="component" value="Chromosome"/>
</dbReference>
<gene>
    <name evidence="2" type="ORF">BSYN_09990</name>
</gene>
<dbReference type="EMBL" id="AP028055">
    <property type="protein sequence ID" value="BEG98734.1"/>
    <property type="molecule type" value="Genomic_DNA"/>
</dbReference>
<evidence type="ECO:0000313" key="2">
    <source>
        <dbReference type="EMBL" id="BEG98734.1"/>
    </source>
</evidence>
<accession>A0ABM8IEI6</accession>
<organism evidence="2 3">
    <name type="scientific">Bacteroides sedimenti</name>
    <dbReference type="NCBI Taxonomy" id="2136147"/>
    <lineage>
        <taxon>Bacteria</taxon>
        <taxon>Pseudomonadati</taxon>
        <taxon>Bacteroidota</taxon>
        <taxon>Bacteroidia</taxon>
        <taxon>Bacteroidales</taxon>
        <taxon>Bacteroidaceae</taxon>
        <taxon>Bacteroides</taxon>
    </lineage>
</organism>
<feature type="region of interest" description="Disordered" evidence="1">
    <location>
        <begin position="1"/>
        <end position="27"/>
    </location>
</feature>
<proteinExistence type="predicted"/>
<evidence type="ECO:0000256" key="1">
    <source>
        <dbReference type="SAM" id="MobiDB-lite"/>
    </source>
</evidence>
<reference evidence="2 3" key="1">
    <citation type="submission" date="2023-04" db="EMBL/GenBank/DDBJ databases">
        <title>Draft genome sequence of acteroides sedimenti strain YN3PY1.</title>
        <authorList>
            <person name="Yoshida N."/>
        </authorList>
    </citation>
    <scope>NUCLEOTIDE SEQUENCE [LARGE SCALE GENOMIC DNA]</scope>
    <source>
        <strain evidence="2 3">YN3PY1</strain>
    </source>
</reference>
<name>A0ABM8IEI6_9BACE</name>
<dbReference type="InterPro" id="IPR045398">
    <property type="entry name" value="DUF6515"/>
</dbReference>
<dbReference type="Pfam" id="PF20125">
    <property type="entry name" value="DUF6515"/>
    <property type="match status" value="1"/>
</dbReference>
<keyword evidence="3" id="KW-1185">Reference proteome</keyword>
<protein>
    <submittedName>
        <fullName evidence="2">Uncharacterized protein</fullName>
    </submittedName>
</protein>
<evidence type="ECO:0000313" key="3">
    <source>
        <dbReference type="Proteomes" id="UP001496674"/>
    </source>
</evidence>
<sequence length="171" mass="19449">MVIPTESALAQGKRGGERGHFPSGRASTMHVRGPQYGTIRNRVPTGAKQMNFRGETFHWHNGVYYHPNGKRFVVVRPPIGLRIGVLPIDCFMLTIGAIPYYYYYGTFYTTVNNEYEVVDPPVGALVEELPSDCEEVTIDDKVYYKVDDTYYRAVVDKRNKIMFEVVGKSVK</sequence>